<evidence type="ECO:0000313" key="1">
    <source>
        <dbReference type="EMBL" id="KEO88546.1"/>
    </source>
</evidence>
<gene>
    <name evidence="1" type="ORF">EH31_16435</name>
</gene>
<dbReference type="STRING" id="1044.EH31_16435"/>
<proteinExistence type="predicted"/>
<keyword evidence="2" id="KW-1185">Reference proteome</keyword>
<protein>
    <submittedName>
        <fullName evidence="1">Uncharacterized protein</fullName>
    </submittedName>
</protein>
<reference evidence="1 2" key="1">
    <citation type="submission" date="2014-04" db="EMBL/GenBank/DDBJ databases">
        <title>A comprehensive comparison of genomes of Erythrobacter spp. strains.</title>
        <authorList>
            <person name="Zheng Q."/>
        </authorList>
    </citation>
    <scope>NUCLEOTIDE SEQUENCE [LARGE SCALE GENOMIC DNA]</scope>
    <source>
        <strain evidence="1 2">DSM 6997</strain>
    </source>
</reference>
<evidence type="ECO:0000313" key="2">
    <source>
        <dbReference type="Proteomes" id="UP000027647"/>
    </source>
</evidence>
<organism evidence="1 2">
    <name type="scientific">Erythrobacter longus</name>
    <dbReference type="NCBI Taxonomy" id="1044"/>
    <lineage>
        <taxon>Bacteria</taxon>
        <taxon>Pseudomonadati</taxon>
        <taxon>Pseudomonadota</taxon>
        <taxon>Alphaproteobacteria</taxon>
        <taxon>Sphingomonadales</taxon>
        <taxon>Erythrobacteraceae</taxon>
        <taxon>Erythrobacter/Porphyrobacter group</taxon>
        <taxon>Erythrobacter</taxon>
    </lineage>
</organism>
<accession>A0A074M243</accession>
<sequence>MPNISGESARREGFLPFQACFCSRPPVFLRLYSLHKAILLQTSKVGFIGPEPRAHPQKNHCNAAASLIELLAEMSLLCVGE</sequence>
<comment type="caution">
    <text evidence="1">The sequence shown here is derived from an EMBL/GenBank/DDBJ whole genome shotgun (WGS) entry which is preliminary data.</text>
</comment>
<name>A0A074M243_ERYLO</name>
<dbReference type="Proteomes" id="UP000027647">
    <property type="component" value="Unassembled WGS sequence"/>
</dbReference>
<dbReference type="EMBL" id="JMIW01000009">
    <property type="protein sequence ID" value="KEO88546.1"/>
    <property type="molecule type" value="Genomic_DNA"/>
</dbReference>
<dbReference type="AlphaFoldDB" id="A0A074M243"/>